<accession>R0L0C4</accession>
<evidence type="ECO:0000313" key="1">
    <source>
        <dbReference type="EMBL" id="EOA99068.1"/>
    </source>
</evidence>
<sequence>MLMSRGKDGIPTFLLVTTFTSCEAFGLDQCWTFKQVIVLVLCLSDKAKPWLPLCTLPAMLRLFTVREQTWECSSSFSIIVAFGFWVVVLQVTR</sequence>
<dbReference type="PROSITE" id="PS51257">
    <property type="entry name" value="PROKAR_LIPOPROTEIN"/>
    <property type="match status" value="1"/>
</dbReference>
<dbReference type="Proteomes" id="UP000296049">
    <property type="component" value="Unassembled WGS sequence"/>
</dbReference>
<dbReference type="AlphaFoldDB" id="R0L0C4"/>
<gene>
    <name evidence="1" type="ORF">Anapl_12086</name>
</gene>
<feature type="non-terminal residue" evidence="1">
    <location>
        <position position="93"/>
    </location>
</feature>
<organism evidence="1 2">
    <name type="scientific">Anas platyrhynchos</name>
    <name type="common">Mallard</name>
    <name type="synonym">Anas boschas</name>
    <dbReference type="NCBI Taxonomy" id="8839"/>
    <lineage>
        <taxon>Eukaryota</taxon>
        <taxon>Metazoa</taxon>
        <taxon>Chordata</taxon>
        <taxon>Craniata</taxon>
        <taxon>Vertebrata</taxon>
        <taxon>Euteleostomi</taxon>
        <taxon>Archelosauria</taxon>
        <taxon>Archosauria</taxon>
        <taxon>Dinosauria</taxon>
        <taxon>Saurischia</taxon>
        <taxon>Theropoda</taxon>
        <taxon>Coelurosauria</taxon>
        <taxon>Aves</taxon>
        <taxon>Neognathae</taxon>
        <taxon>Galloanserae</taxon>
        <taxon>Anseriformes</taxon>
        <taxon>Anatidae</taxon>
        <taxon>Anatinae</taxon>
        <taxon>Anas</taxon>
    </lineage>
</organism>
<protein>
    <submittedName>
        <fullName evidence="1">Uncharacterized protein</fullName>
    </submittedName>
</protein>
<keyword evidence="2" id="KW-1185">Reference proteome</keyword>
<name>R0L0C4_ANAPL</name>
<evidence type="ECO:0000313" key="2">
    <source>
        <dbReference type="Proteomes" id="UP000296049"/>
    </source>
</evidence>
<proteinExistence type="predicted"/>
<dbReference type="EMBL" id="KB743383">
    <property type="protein sequence ID" value="EOA99068.1"/>
    <property type="molecule type" value="Genomic_DNA"/>
</dbReference>
<reference evidence="2" key="1">
    <citation type="journal article" date="2013" name="Nat. Genet.">
        <title>The duck genome and transcriptome provide insight into an avian influenza virus reservoir species.</title>
        <authorList>
            <person name="Huang Y."/>
            <person name="Li Y."/>
            <person name="Burt D.W."/>
            <person name="Chen H."/>
            <person name="Zhang Y."/>
            <person name="Qian W."/>
            <person name="Kim H."/>
            <person name="Gan S."/>
            <person name="Zhao Y."/>
            <person name="Li J."/>
            <person name="Yi K."/>
            <person name="Feng H."/>
            <person name="Zhu P."/>
            <person name="Li B."/>
            <person name="Liu Q."/>
            <person name="Fairley S."/>
            <person name="Magor K.E."/>
            <person name="Du Z."/>
            <person name="Hu X."/>
            <person name="Goodman L."/>
            <person name="Tafer H."/>
            <person name="Vignal A."/>
            <person name="Lee T."/>
            <person name="Kim K.W."/>
            <person name="Sheng Z."/>
            <person name="An Y."/>
            <person name="Searle S."/>
            <person name="Herrero J."/>
            <person name="Groenen M.A."/>
            <person name="Crooijmans R.P."/>
            <person name="Faraut T."/>
            <person name="Cai Q."/>
            <person name="Webster R.G."/>
            <person name="Aldridge J.R."/>
            <person name="Warren W.C."/>
            <person name="Bartschat S."/>
            <person name="Kehr S."/>
            <person name="Marz M."/>
            <person name="Stadler P.F."/>
            <person name="Smith J."/>
            <person name="Kraus R.H."/>
            <person name="Zhao Y."/>
            <person name="Ren L."/>
            <person name="Fei J."/>
            <person name="Morisson M."/>
            <person name="Kaiser P."/>
            <person name="Griffin D.K."/>
            <person name="Rao M."/>
            <person name="Pitel F."/>
            <person name="Wang J."/>
            <person name="Li N."/>
        </authorList>
    </citation>
    <scope>NUCLEOTIDE SEQUENCE [LARGE SCALE GENOMIC DNA]</scope>
</reference>